<gene>
    <name evidence="2" type="ordered locus">CA2559_01690</name>
</gene>
<keyword evidence="1" id="KW-1133">Transmembrane helix</keyword>
<name>A3U5B0_CROAH</name>
<reference evidence="2 3" key="1">
    <citation type="journal article" date="2010" name="J. Bacteriol.">
        <title>The complete genome sequence of Croceibacter atlanticus HTCC2559T.</title>
        <authorList>
            <person name="Oh H.M."/>
            <person name="Kang I."/>
            <person name="Ferriera S."/>
            <person name="Giovannoni S.J."/>
            <person name="Cho J.C."/>
        </authorList>
    </citation>
    <scope>NUCLEOTIDE SEQUENCE [LARGE SCALE GENOMIC DNA]</scope>
    <source>
        <strain evidence="3">ATCC BAA-628 / HTCC2559 / KCTC 12090</strain>
    </source>
</reference>
<keyword evidence="3" id="KW-1185">Reference proteome</keyword>
<feature type="transmembrane region" description="Helical" evidence="1">
    <location>
        <begin position="98"/>
        <end position="118"/>
    </location>
</feature>
<dbReference type="STRING" id="216432.CA2559_01690"/>
<proteinExistence type="predicted"/>
<dbReference type="eggNOG" id="ENOG50331F5">
    <property type="taxonomic scope" value="Bacteria"/>
</dbReference>
<keyword evidence="1" id="KW-0472">Membrane</keyword>
<sequence length="121" mass="13962">MQLTAMKELFSTLREAPLNNHCPKCFSRDGLQVTFKQKHLKTMWYNKRTDEVTSTLFCNTCNQQIFPVDWDEDIERVYEYQRKASPPKPSYFKPSKNLYIAIGLSLVALGGIAAYAFIAMV</sequence>
<protein>
    <submittedName>
        <fullName evidence="2">Uncharacterized protein</fullName>
    </submittedName>
</protein>
<dbReference type="AlphaFoldDB" id="A3U5B0"/>
<evidence type="ECO:0000313" key="2">
    <source>
        <dbReference type="EMBL" id="EAP87427.1"/>
    </source>
</evidence>
<evidence type="ECO:0000313" key="3">
    <source>
        <dbReference type="Proteomes" id="UP000002297"/>
    </source>
</evidence>
<dbReference type="HOGENOM" id="CLU_2103796_0_0_10"/>
<accession>A3U5B0</accession>
<organism evidence="2 3">
    <name type="scientific">Croceibacter atlanticus (strain ATCC BAA-628 / JCM 21780 / CIP 108009 / IAM 15332 / KCTC 12090 / HTCC2559)</name>
    <dbReference type="NCBI Taxonomy" id="216432"/>
    <lineage>
        <taxon>Bacteria</taxon>
        <taxon>Pseudomonadati</taxon>
        <taxon>Bacteroidota</taxon>
        <taxon>Flavobacteriia</taxon>
        <taxon>Flavobacteriales</taxon>
        <taxon>Flavobacteriaceae</taxon>
        <taxon>Croceibacter</taxon>
    </lineage>
</organism>
<dbReference type="Proteomes" id="UP000002297">
    <property type="component" value="Chromosome"/>
</dbReference>
<dbReference type="KEGG" id="cat:CA2559_01690"/>
<dbReference type="EMBL" id="CP002046">
    <property type="protein sequence ID" value="EAP87427.1"/>
    <property type="molecule type" value="Genomic_DNA"/>
</dbReference>
<keyword evidence="1" id="KW-0812">Transmembrane</keyword>
<evidence type="ECO:0000256" key="1">
    <source>
        <dbReference type="SAM" id="Phobius"/>
    </source>
</evidence>